<evidence type="ECO:0000256" key="5">
    <source>
        <dbReference type="ARBA" id="ARBA00022989"/>
    </source>
</evidence>
<proteinExistence type="predicted"/>
<feature type="transmembrane region" description="Helical" evidence="7">
    <location>
        <begin position="248"/>
        <end position="269"/>
    </location>
</feature>
<dbReference type="GO" id="GO:0015421">
    <property type="term" value="F:ABC-type oligopeptide transporter activity"/>
    <property type="evidence" value="ECO:0007669"/>
    <property type="project" value="TreeGrafter"/>
</dbReference>
<evidence type="ECO:0000313" key="10">
    <source>
        <dbReference type="EMBL" id="VUX31697.1"/>
    </source>
</evidence>
<dbReference type="CDD" id="cd07346">
    <property type="entry name" value="ABC_6TM_exporters"/>
    <property type="match status" value="1"/>
</dbReference>
<dbReference type="InterPro" id="IPR027417">
    <property type="entry name" value="P-loop_NTPase"/>
</dbReference>
<evidence type="ECO:0000256" key="6">
    <source>
        <dbReference type="ARBA" id="ARBA00023136"/>
    </source>
</evidence>
<dbReference type="SUPFAM" id="SSF52540">
    <property type="entry name" value="P-loop containing nucleoside triphosphate hydrolases"/>
    <property type="match status" value="1"/>
</dbReference>
<name>A0A564VHF5_9FIRM</name>
<reference evidence="10 11" key="1">
    <citation type="submission" date="2019-07" db="EMBL/GenBank/DDBJ databases">
        <authorList>
            <person name="Hibberd C M."/>
            <person name="Gehrig L. J."/>
            <person name="Chang H.-W."/>
            <person name="Venkatesh S."/>
        </authorList>
    </citation>
    <scope>NUCLEOTIDE SEQUENCE [LARGE SCALE GENOMIC DNA]</scope>
    <source>
        <strain evidence="10">Blautia_luti_SSTS_Bg7063</strain>
    </source>
</reference>
<keyword evidence="11" id="KW-1185">Reference proteome</keyword>
<evidence type="ECO:0000256" key="1">
    <source>
        <dbReference type="ARBA" id="ARBA00004651"/>
    </source>
</evidence>
<evidence type="ECO:0000313" key="11">
    <source>
        <dbReference type="Proteomes" id="UP000408482"/>
    </source>
</evidence>
<keyword evidence="6 7" id="KW-0472">Membrane</keyword>
<gene>
    <name evidence="10" type="ORF">RSSSTS7063_02310</name>
</gene>
<dbReference type="Pfam" id="PF00664">
    <property type="entry name" value="ABC_membrane"/>
    <property type="match status" value="1"/>
</dbReference>
<dbReference type="InterPro" id="IPR017871">
    <property type="entry name" value="ABC_transporter-like_CS"/>
</dbReference>
<dbReference type="PROSITE" id="PS50929">
    <property type="entry name" value="ABC_TM1F"/>
    <property type="match status" value="1"/>
</dbReference>
<organism evidence="10 11">
    <name type="scientific">Blautia luti</name>
    <dbReference type="NCBI Taxonomy" id="89014"/>
    <lineage>
        <taxon>Bacteria</taxon>
        <taxon>Bacillati</taxon>
        <taxon>Bacillota</taxon>
        <taxon>Clostridia</taxon>
        <taxon>Lachnospirales</taxon>
        <taxon>Lachnospiraceae</taxon>
        <taxon>Blautia</taxon>
    </lineage>
</organism>
<dbReference type="AlphaFoldDB" id="A0A564VHF5"/>
<dbReference type="SUPFAM" id="SSF90123">
    <property type="entry name" value="ABC transporter transmembrane region"/>
    <property type="match status" value="1"/>
</dbReference>
<feature type="transmembrane region" description="Helical" evidence="7">
    <location>
        <begin position="142"/>
        <end position="162"/>
    </location>
</feature>
<evidence type="ECO:0000256" key="2">
    <source>
        <dbReference type="ARBA" id="ARBA00022692"/>
    </source>
</evidence>
<feature type="transmembrane region" description="Helical" evidence="7">
    <location>
        <begin position="64"/>
        <end position="81"/>
    </location>
</feature>
<dbReference type="InterPro" id="IPR003593">
    <property type="entry name" value="AAA+_ATPase"/>
</dbReference>
<sequence>MNEKPKIQTGTVGKLIVFAQDCYGKMAASVFLAVIGILCGMIPYFCVARLTADFFYEEQTMKAVVGWSTLAVLGLLLKMTLTTWSSMKSHEAAFTVLKNIREKLTRKMERVPMGVMIDTPTGTLKSLVVDTVDKLEKPLAHILPEMISNIFAPIAILVMLFAMDWRMALATLATVPIGFVILMGQMIGYKEKSERYIRAGNEMNNAIVEYVNGIEVIKAFNQSASSYGKFTDAVKFFRDSTLDWWKGCWLFSSIGYTVISSTLLFSLPLGAYWFRTGMLDFSTFITCIILSMGIAGPIMAATQFVDDFAVIYQSVEQVDTFLGQKEMDRPSAPVILSDSEFEFQDVSFAYKDTEVLHHINLKTVPHGVTAIVGPSGSGKSTIAKLMAGFWEATSGNILLGGQNIKDIPFPQLMEHVGYVAQDNFLFDTSIMENIRLGRKDASDGEVIAAAKAANCHEFIQKLEYGYDTKAGDAGSKLSGGERQRITIARTMLKKSDVIILDEATAFADPESESMVQSAINKLIAGKTLIVIAHRLSTIKNADKIVVMDSGEIVAEGKQEELLKNCSLYNRMWRDHITAMDGSVLEQEVESC</sequence>
<evidence type="ECO:0000259" key="9">
    <source>
        <dbReference type="PROSITE" id="PS50929"/>
    </source>
</evidence>
<keyword evidence="2 7" id="KW-0812">Transmembrane</keyword>
<dbReference type="PANTHER" id="PTHR43394:SF1">
    <property type="entry name" value="ATP-BINDING CASSETTE SUB-FAMILY B MEMBER 10, MITOCHONDRIAL"/>
    <property type="match status" value="1"/>
</dbReference>
<dbReference type="Proteomes" id="UP000408482">
    <property type="component" value="Unassembled WGS sequence"/>
</dbReference>
<feature type="transmembrane region" description="Helical" evidence="7">
    <location>
        <begin position="168"/>
        <end position="189"/>
    </location>
</feature>
<evidence type="ECO:0000256" key="3">
    <source>
        <dbReference type="ARBA" id="ARBA00022741"/>
    </source>
</evidence>
<feature type="transmembrane region" description="Helical" evidence="7">
    <location>
        <begin position="281"/>
        <end position="301"/>
    </location>
</feature>
<keyword evidence="5 7" id="KW-1133">Transmembrane helix</keyword>
<dbReference type="InterPro" id="IPR039421">
    <property type="entry name" value="Type_1_exporter"/>
</dbReference>
<dbReference type="EMBL" id="CABHNW010000014">
    <property type="protein sequence ID" value="VUX31697.1"/>
    <property type="molecule type" value="Genomic_DNA"/>
</dbReference>
<dbReference type="Pfam" id="PF00005">
    <property type="entry name" value="ABC_tran"/>
    <property type="match status" value="1"/>
</dbReference>
<evidence type="ECO:0000256" key="4">
    <source>
        <dbReference type="ARBA" id="ARBA00022840"/>
    </source>
</evidence>
<feature type="domain" description="ABC transmembrane type-1" evidence="9">
    <location>
        <begin position="27"/>
        <end position="309"/>
    </location>
</feature>
<feature type="transmembrane region" description="Helical" evidence="7">
    <location>
        <begin position="30"/>
        <end position="52"/>
    </location>
</feature>
<dbReference type="InterPro" id="IPR011527">
    <property type="entry name" value="ABC1_TM_dom"/>
</dbReference>
<dbReference type="InterPro" id="IPR036640">
    <property type="entry name" value="ABC1_TM_sf"/>
</dbReference>
<keyword evidence="4 10" id="KW-0067">ATP-binding</keyword>
<dbReference type="GO" id="GO:0005524">
    <property type="term" value="F:ATP binding"/>
    <property type="evidence" value="ECO:0007669"/>
    <property type="project" value="UniProtKB-KW"/>
</dbReference>
<comment type="subcellular location">
    <subcellularLocation>
        <location evidence="1">Cell membrane</location>
        <topology evidence="1">Multi-pass membrane protein</topology>
    </subcellularLocation>
</comment>
<evidence type="ECO:0000259" key="8">
    <source>
        <dbReference type="PROSITE" id="PS50893"/>
    </source>
</evidence>
<dbReference type="GO" id="GO:0005886">
    <property type="term" value="C:plasma membrane"/>
    <property type="evidence" value="ECO:0007669"/>
    <property type="project" value="UniProtKB-SubCell"/>
</dbReference>
<dbReference type="PROSITE" id="PS50893">
    <property type="entry name" value="ABC_TRANSPORTER_2"/>
    <property type="match status" value="1"/>
</dbReference>
<evidence type="ECO:0000256" key="7">
    <source>
        <dbReference type="SAM" id="Phobius"/>
    </source>
</evidence>
<dbReference type="Gene3D" id="3.40.50.300">
    <property type="entry name" value="P-loop containing nucleotide triphosphate hydrolases"/>
    <property type="match status" value="1"/>
</dbReference>
<dbReference type="InterPro" id="IPR003439">
    <property type="entry name" value="ABC_transporter-like_ATP-bd"/>
</dbReference>
<keyword evidence="3" id="KW-0547">Nucleotide-binding</keyword>
<feature type="domain" description="ABC transporter" evidence="8">
    <location>
        <begin position="341"/>
        <end position="574"/>
    </location>
</feature>
<dbReference type="PROSITE" id="PS00211">
    <property type="entry name" value="ABC_TRANSPORTER_1"/>
    <property type="match status" value="1"/>
</dbReference>
<accession>A0A564VHF5</accession>
<dbReference type="GO" id="GO:0016887">
    <property type="term" value="F:ATP hydrolysis activity"/>
    <property type="evidence" value="ECO:0007669"/>
    <property type="project" value="InterPro"/>
</dbReference>
<dbReference type="PANTHER" id="PTHR43394">
    <property type="entry name" value="ATP-DEPENDENT PERMEASE MDL1, MITOCHONDRIAL"/>
    <property type="match status" value="1"/>
</dbReference>
<dbReference type="Gene3D" id="1.20.1560.10">
    <property type="entry name" value="ABC transporter type 1, transmembrane domain"/>
    <property type="match status" value="1"/>
</dbReference>
<dbReference type="FunFam" id="3.40.50.300:FF:000218">
    <property type="entry name" value="Multidrug ABC transporter ATP-binding protein"/>
    <property type="match status" value="1"/>
</dbReference>
<dbReference type="SMART" id="SM00382">
    <property type="entry name" value="AAA"/>
    <property type="match status" value="1"/>
</dbReference>
<protein>
    <submittedName>
        <fullName evidence="10">Putative ABC transporter ATP-binding protein</fullName>
    </submittedName>
</protein>